<organism evidence="1 2">
    <name type="scientific">Priestia taiwanensis</name>
    <dbReference type="NCBI Taxonomy" id="1347902"/>
    <lineage>
        <taxon>Bacteria</taxon>
        <taxon>Bacillati</taxon>
        <taxon>Bacillota</taxon>
        <taxon>Bacilli</taxon>
        <taxon>Bacillales</taxon>
        <taxon>Bacillaceae</taxon>
        <taxon>Priestia</taxon>
    </lineage>
</organism>
<sequence>MTEQQILNILTEAYVTEIDVDFQTEEGSITMPVVLFTEENTKKAERPSIGDDMVVIGYVKGLENSICVNKTEEALPVYIVVGNEGAWEYINIFPTLKEMVTE</sequence>
<reference evidence="1" key="2">
    <citation type="submission" date="2020-09" db="EMBL/GenBank/DDBJ databases">
        <authorList>
            <person name="Sun Q."/>
            <person name="Zhou Y."/>
        </authorList>
    </citation>
    <scope>NUCLEOTIDE SEQUENCE</scope>
    <source>
        <strain evidence="1">CGMCC 1.12698</strain>
    </source>
</reference>
<protein>
    <submittedName>
        <fullName evidence="1">Uncharacterized protein</fullName>
    </submittedName>
</protein>
<gene>
    <name evidence="1" type="ORF">GCM10007140_16710</name>
</gene>
<dbReference type="Proteomes" id="UP000605259">
    <property type="component" value="Unassembled WGS sequence"/>
</dbReference>
<reference evidence="1" key="1">
    <citation type="journal article" date="2014" name="Int. J. Syst. Evol. Microbiol.">
        <title>Complete genome sequence of Corynebacterium casei LMG S-19264T (=DSM 44701T), isolated from a smear-ripened cheese.</title>
        <authorList>
            <consortium name="US DOE Joint Genome Institute (JGI-PGF)"/>
            <person name="Walter F."/>
            <person name="Albersmeier A."/>
            <person name="Kalinowski J."/>
            <person name="Ruckert C."/>
        </authorList>
    </citation>
    <scope>NUCLEOTIDE SEQUENCE</scope>
    <source>
        <strain evidence="1">CGMCC 1.12698</strain>
    </source>
</reference>
<name>A0A917AQG7_9BACI</name>
<dbReference type="EMBL" id="BMFK01000001">
    <property type="protein sequence ID" value="GGE67204.1"/>
    <property type="molecule type" value="Genomic_DNA"/>
</dbReference>
<comment type="caution">
    <text evidence="1">The sequence shown here is derived from an EMBL/GenBank/DDBJ whole genome shotgun (WGS) entry which is preliminary data.</text>
</comment>
<evidence type="ECO:0000313" key="1">
    <source>
        <dbReference type="EMBL" id="GGE67204.1"/>
    </source>
</evidence>
<keyword evidence="2" id="KW-1185">Reference proteome</keyword>
<accession>A0A917AQG7</accession>
<evidence type="ECO:0000313" key="2">
    <source>
        <dbReference type="Proteomes" id="UP000605259"/>
    </source>
</evidence>
<dbReference type="RefSeq" id="WP_188387908.1">
    <property type="nucleotide sequence ID" value="NZ_BMFK01000001.1"/>
</dbReference>
<proteinExistence type="predicted"/>
<dbReference type="AlphaFoldDB" id="A0A917AQG7"/>